<sequence length="72" mass="8426">MELVVNLKPPYKCEKNMLQYMLASPQALIQMCLKRKAYQVIEIFSLEDTLLASEIKYTETLHNLKDSFKESI</sequence>
<protein>
    <submittedName>
        <fullName evidence="1">Uncharacterized protein</fullName>
    </submittedName>
</protein>
<evidence type="ECO:0000313" key="1">
    <source>
        <dbReference type="EMBL" id="KAJ8973555.1"/>
    </source>
</evidence>
<gene>
    <name evidence="1" type="ORF">NQ317_018400</name>
</gene>
<dbReference type="Proteomes" id="UP001162164">
    <property type="component" value="Unassembled WGS sequence"/>
</dbReference>
<proteinExistence type="predicted"/>
<organism evidence="1 2">
    <name type="scientific">Molorchus minor</name>
    <dbReference type="NCBI Taxonomy" id="1323400"/>
    <lineage>
        <taxon>Eukaryota</taxon>
        <taxon>Metazoa</taxon>
        <taxon>Ecdysozoa</taxon>
        <taxon>Arthropoda</taxon>
        <taxon>Hexapoda</taxon>
        <taxon>Insecta</taxon>
        <taxon>Pterygota</taxon>
        <taxon>Neoptera</taxon>
        <taxon>Endopterygota</taxon>
        <taxon>Coleoptera</taxon>
        <taxon>Polyphaga</taxon>
        <taxon>Cucujiformia</taxon>
        <taxon>Chrysomeloidea</taxon>
        <taxon>Cerambycidae</taxon>
        <taxon>Lamiinae</taxon>
        <taxon>Monochamini</taxon>
        <taxon>Molorchus</taxon>
    </lineage>
</organism>
<dbReference type="EMBL" id="JAPWTJ010001153">
    <property type="protein sequence ID" value="KAJ8973555.1"/>
    <property type="molecule type" value="Genomic_DNA"/>
</dbReference>
<evidence type="ECO:0000313" key="2">
    <source>
        <dbReference type="Proteomes" id="UP001162164"/>
    </source>
</evidence>
<comment type="caution">
    <text evidence="1">The sequence shown here is derived from an EMBL/GenBank/DDBJ whole genome shotgun (WGS) entry which is preliminary data.</text>
</comment>
<accession>A0ABQ9J607</accession>
<reference evidence="1" key="1">
    <citation type="journal article" date="2023" name="Insect Mol. Biol.">
        <title>Genome sequencing provides insights into the evolution of gene families encoding plant cell wall-degrading enzymes in longhorned beetles.</title>
        <authorList>
            <person name="Shin N.R."/>
            <person name="Okamura Y."/>
            <person name="Kirsch R."/>
            <person name="Pauchet Y."/>
        </authorList>
    </citation>
    <scope>NUCLEOTIDE SEQUENCE</scope>
    <source>
        <strain evidence="1">MMC_N1</strain>
    </source>
</reference>
<keyword evidence="2" id="KW-1185">Reference proteome</keyword>
<name>A0ABQ9J607_9CUCU</name>